<name>A0A8H3L8V4_9GLOM</name>
<dbReference type="InterPro" id="IPR027417">
    <property type="entry name" value="P-loop_NTPase"/>
</dbReference>
<protein>
    <recommendedName>
        <fullName evidence="3">Integrase catalytic domain-containing protein</fullName>
    </recommendedName>
</protein>
<reference evidence="1" key="1">
    <citation type="submission" date="2019-10" db="EMBL/GenBank/DDBJ databases">
        <title>Conservation and host-specific expression of non-tandemly repeated heterogenous ribosome RNA gene in arbuscular mycorrhizal fungi.</title>
        <authorList>
            <person name="Maeda T."/>
            <person name="Kobayashi Y."/>
            <person name="Nakagawa T."/>
            <person name="Ezawa T."/>
            <person name="Yamaguchi K."/>
            <person name="Bino T."/>
            <person name="Nishimoto Y."/>
            <person name="Shigenobu S."/>
            <person name="Kawaguchi M."/>
        </authorList>
    </citation>
    <scope>NUCLEOTIDE SEQUENCE</scope>
    <source>
        <strain evidence="1">HR1</strain>
    </source>
</reference>
<evidence type="ECO:0000313" key="2">
    <source>
        <dbReference type="Proteomes" id="UP000615446"/>
    </source>
</evidence>
<dbReference type="OrthoDB" id="2424110at2759"/>
<dbReference type="SUPFAM" id="SSF53098">
    <property type="entry name" value="Ribonuclease H-like"/>
    <property type="match status" value="1"/>
</dbReference>
<dbReference type="InterPro" id="IPR012337">
    <property type="entry name" value="RNaseH-like_sf"/>
</dbReference>
<dbReference type="AlphaFoldDB" id="A0A8H3L8V4"/>
<dbReference type="EMBL" id="BLAL01000054">
    <property type="protein sequence ID" value="GES81255.1"/>
    <property type="molecule type" value="Genomic_DNA"/>
</dbReference>
<gene>
    <name evidence="1" type="ORF">RCL2_000850600</name>
</gene>
<evidence type="ECO:0008006" key="3">
    <source>
        <dbReference type="Google" id="ProtNLM"/>
    </source>
</evidence>
<comment type="caution">
    <text evidence="1">The sequence shown here is derived from an EMBL/GenBank/DDBJ whole genome shotgun (WGS) entry which is preliminary data.</text>
</comment>
<sequence>MSQPQIIIDPDEELRIVCRLLFYNIPGFYPNAKKLYRVCQEEGYSFRLQNITKWIKHQYSYQIYRQPLPCKAEASFSKIKIPNKVHQCDILLHTHDQDDGWIFVCILIVIDVATRFKDGRSLTSRNSLEIWIAIKDIYEDPSNPLTWPKLLMTDGDASFESLAFIKALKKRIAILTYKVQYAIEGQLTDGERSRVFKKILKKYIDYLNNSKTRLIGMSPARAMILEEVESKPSKKPKCAIGKDEKIKLQKGTAVRYLLKAGELEGDHRRRATDPYWSLRVFKIKRVVIGKNPPQPVLYYLEDEPIESTAHLIGRNPKRPFKYEELQEIEEPDKIEYPPDEFMRKYHPTGFVHYVHASSKSVQTEDYAMKRGGQCLRKTGTGQIDLDEQKMRDQKKRDICKKQADMEVKKLDQADRIVLHIDEIKDAKRFNGLNSTPQWPFTVLITGRTNSGKTNEVVNLLLGNKLYRMFNRKKGGTRYIRNDDLVLIGHYLNKPKYRYLKSAYQIIASSPKPYREDISFRAMKPDKIPKLDSFSPERGTVAIFEDVCANSKKVQEKIAHYFTEGRHRNISSMYVSQSFFDCSNLIRKNLNYVVLFNGSTSEELSRILRLYAYDWRSIYKDVVNYLTDRNFIVFDLTVPPNHPHRIRKGWDQIFEKNDIES</sequence>
<organism evidence="1 2">
    <name type="scientific">Rhizophagus clarus</name>
    <dbReference type="NCBI Taxonomy" id="94130"/>
    <lineage>
        <taxon>Eukaryota</taxon>
        <taxon>Fungi</taxon>
        <taxon>Fungi incertae sedis</taxon>
        <taxon>Mucoromycota</taxon>
        <taxon>Glomeromycotina</taxon>
        <taxon>Glomeromycetes</taxon>
        <taxon>Glomerales</taxon>
        <taxon>Glomeraceae</taxon>
        <taxon>Rhizophagus</taxon>
    </lineage>
</organism>
<dbReference type="Gene3D" id="3.40.50.300">
    <property type="entry name" value="P-loop containing nucleotide triphosphate hydrolases"/>
    <property type="match status" value="1"/>
</dbReference>
<evidence type="ECO:0000313" key="1">
    <source>
        <dbReference type="EMBL" id="GES81255.1"/>
    </source>
</evidence>
<dbReference type="Proteomes" id="UP000615446">
    <property type="component" value="Unassembled WGS sequence"/>
</dbReference>
<accession>A0A8H3L8V4</accession>
<proteinExistence type="predicted"/>